<keyword evidence="2" id="KW-1133">Transmembrane helix</keyword>
<evidence type="ECO:0000256" key="2">
    <source>
        <dbReference type="SAM" id="Phobius"/>
    </source>
</evidence>
<dbReference type="Proteomes" id="UP000265355">
    <property type="component" value="Unassembled WGS sequence"/>
</dbReference>
<keyword evidence="4" id="KW-1185">Reference proteome</keyword>
<keyword evidence="2" id="KW-0812">Transmembrane</keyword>
<feature type="region of interest" description="Disordered" evidence="1">
    <location>
        <begin position="68"/>
        <end position="88"/>
    </location>
</feature>
<accession>A0ABX9N6R7</accession>
<proteinExistence type="predicted"/>
<feature type="transmembrane region" description="Helical" evidence="2">
    <location>
        <begin position="30"/>
        <end position="48"/>
    </location>
</feature>
<comment type="caution">
    <text evidence="3">The sequence shown here is derived from an EMBL/GenBank/DDBJ whole genome shotgun (WGS) entry which is preliminary data.</text>
</comment>
<protein>
    <submittedName>
        <fullName evidence="3">Uncharacterized protein</fullName>
    </submittedName>
</protein>
<reference evidence="3 4" key="1">
    <citation type="submission" date="2018-08" db="EMBL/GenBank/DDBJ databases">
        <title>Genome Sequence of Clavibacter michiganensis Subspecies type strains, and the Atypical Peach-Colored Strains Isolated from Tomato.</title>
        <authorList>
            <person name="Osdaghi E."/>
            <person name="Portier P."/>
            <person name="Briand M."/>
            <person name="Jacques M.-A."/>
        </authorList>
    </citation>
    <scope>NUCLEOTIDE SEQUENCE [LARGE SCALE GENOMIC DNA]</scope>
    <source>
        <strain evidence="3 4">CFBP 8216</strain>
    </source>
</reference>
<feature type="transmembrane region" description="Helical" evidence="2">
    <location>
        <begin position="7"/>
        <end position="24"/>
    </location>
</feature>
<dbReference type="EMBL" id="QWEE01000052">
    <property type="protein sequence ID" value="RII93103.1"/>
    <property type="molecule type" value="Genomic_DNA"/>
</dbReference>
<evidence type="ECO:0000313" key="4">
    <source>
        <dbReference type="Proteomes" id="UP000265355"/>
    </source>
</evidence>
<evidence type="ECO:0000313" key="3">
    <source>
        <dbReference type="EMBL" id="RII93103.1"/>
    </source>
</evidence>
<sequence length="88" mass="9494">MSRWIRALAPLLMAVLAVVTFLTIDRILGMLLIVAALAVAFLSGRAVLGRVPGRPADDIDPQEVRAYRESHPGSSIGDAVSALSRERR</sequence>
<gene>
    <name evidence="3" type="ORF">DZF98_05205</name>
</gene>
<name>A0ABX9N6R7_9MICO</name>
<dbReference type="RefSeq" id="WP_119372697.1">
    <property type="nucleotide sequence ID" value="NZ_CP040792.1"/>
</dbReference>
<organism evidence="3 4">
    <name type="scientific">Clavibacter californiensis</name>
    <dbReference type="NCBI Taxonomy" id="1401995"/>
    <lineage>
        <taxon>Bacteria</taxon>
        <taxon>Bacillati</taxon>
        <taxon>Actinomycetota</taxon>
        <taxon>Actinomycetes</taxon>
        <taxon>Micrococcales</taxon>
        <taxon>Microbacteriaceae</taxon>
        <taxon>Clavibacter</taxon>
    </lineage>
</organism>
<evidence type="ECO:0000256" key="1">
    <source>
        <dbReference type="SAM" id="MobiDB-lite"/>
    </source>
</evidence>
<keyword evidence="2" id="KW-0472">Membrane</keyword>